<gene>
    <name evidence="2" type="ORF">MGU_10058</name>
</gene>
<evidence type="ECO:0000256" key="1">
    <source>
        <dbReference type="SAM" id="MobiDB-lite"/>
    </source>
</evidence>
<sequence length="180" mass="19908">MQLGCQPGTRYNPGSRRHVRSFPPFPISKGCLTSRDANGSPYEVVGKNPQAFLVMFRNHYSEEPETPRTKVAGGVQRRPTQDGPSRPTRQKRRHVIISCTSNVGLRTDRSASRDVQDELLSVSACNSNGCLLDQSQKEGYDLSFLGDNVCVDPVPFLQSWNRIRRSSVTTAIAPGTAPYV</sequence>
<comment type="caution">
    <text evidence="2">The sequence shown here is derived from an EMBL/GenBank/DDBJ whole genome shotgun (WGS) entry which is preliminary data.</text>
</comment>
<evidence type="ECO:0000313" key="2">
    <source>
        <dbReference type="EMBL" id="KID82646.1"/>
    </source>
</evidence>
<feature type="region of interest" description="Disordered" evidence="1">
    <location>
        <begin position="63"/>
        <end position="91"/>
    </location>
</feature>
<organism evidence="2 3">
    <name type="scientific">Metarhizium guizhouense (strain ARSEF 977)</name>
    <dbReference type="NCBI Taxonomy" id="1276136"/>
    <lineage>
        <taxon>Eukaryota</taxon>
        <taxon>Fungi</taxon>
        <taxon>Dikarya</taxon>
        <taxon>Ascomycota</taxon>
        <taxon>Pezizomycotina</taxon>
        <taxon>Sordariomycetes</taxon>
        <taxon>Hypocreomycetidae</taxon>
        <taxon>Hypocreales</taxon>
        <taxon>Clavicipitaceae</taxon>
        <taxon>Metarhizium</taxon>
    </lineage>
</organism>
<reference evidence="2 3" key="1">
    <citation type="journal article" date="2014" name="Proc. Natl. Acad. Sci. U.S.A.">
        <title>Trajectory and genomic determinants of fungal-pathogen speciation and host adaptation.</title>
        <authorList>
            <person name="Hu X."/>
            <person name="Xiao G."/>
            <person name="Zheng P."/>
            <person name="Shang Y."/>
            <person name="Su Y."/>
            <person name="Zhang X."/>
            <person name="Liu X."/>
            <person name="Zhan S."/>
            <person name="St Leger R.J."/>
            <person name="Wang C."/>
        </authorList>
    </citation>
    <scope>NUCLEOTIDE SEQUENCE [LARGE SCALE GENOMIC DNA]</scope>
    <source>
        <strain evidence="2 3">ARSEF 977</strain>
    </source>
</reference>
<dbReference type="AlphaFoldDB" id="A0A0B4GYR9"/>
<dbReference type="OrthoDB" id="4899602at2759"/>
<keyword evidence="3" id="KW-1185">Reference proteome</keyword>
<dbReference type="Proteomes" id="UP000031192">
    <property type="component" value="Unassembled WGS sequence"/>
</dbReference>
<protein>
    <submittedName>
        <fullName evidence="2">Uncharacterized protein</fullName>
    </submittedName>
</protein>
<dbReference type="HOGENOM" id="CLU_128331_0_0_1"/>
<feature type="region of interest" description="Disordered" evidence="1">
    <location>
        <begin position="1"/>
        <end position="22"/>
    </location>
</feature>
<proteinExistence type="predicted"/>
<evidence type="ECO:0000313" key="3">
    <source>
        <dbReference type="Proteomes" id="UP000031192"/>
    </source>
</evidence>
<accession>A0A0B4GYR9</accession>
<name>A0A0B4GYR9_METGA</name>
<dbReference type="EMBL" id="AZNH01000079">
    <property type="protein sequence ID" value="KID82646.1"/>
    <property type="molecule type" value="Genomic_DNA"/>
</dbReference>